<dbReference type="OrthoDB" id="10629068at2759"/>
<keyword evidence="5" id="KW-1185">Reference proteome</keyword>
<feature type="coiled-coil region" evidence="1">
    <location>
        <begin position="1030"/>
        <end position="1057"/>
    </location>
</feature>
<protein>
    <recommendedName>
        <fullName evidence="6">Beige/BEACH domain containing protein</fullName>
    </recommendedName>
</protein>
<sequence length="2666" mass="308681">MKRKSLLDLPENQHLNVWIDYFSMPCNLVNVSATNQTPLDIYLSAINYNQVPKRKIYASIKKAQNSHELEQILANLFNFDQFSIDNYLILCENVVDHFESCQESKNKDFIPQFILRGFLVLSYKMKKIITLYLNKSTSSDSRSEDLTEQCWSIIHLPLLYLFEEKNKMFDLTIQAISPFLDAFDDLDTIHQLQQNEFIANAFTSIIIALIPYIPNELKKKSGKLFSFVVGYFRKVAKNPNPNYPDHEIIKSAYGLIRIVMSSIEYVSLEQSYQLLEFYLNFISNISYFSRGSSIKAISFSVDGLNLLRHLNHYFDSDNLVKIVHSIFIMLSWLTDQLTITNTNFTKNKIETEKLCYKKWNEYFESTLLVPDPSLFKTKQRGIEDVIYGMRMFFHELNVEHLSTIFKAFAQEISQNNVIKKNLEICIILYRSLLEIRPIYVNDYLQILLFATFFQNCFPKDYSCEISTLEYLYQNVYICFIFRVSVQNSNNMNLILKMLAPMFTGDNFSRTLHFLPIFRSCLMIDESIDFVRSYLNSSIYEGIQLAFINSGYDELVNQLYSFYQIMICSRPIDIFSSFAFIPIIKNSLFIERLHSTMIPCFKIGLEKSLQEINNSKGNNLEYDNQAIILAQKASSNIVEQILFILCDARYKKNLVDLALQLIDIMTESLHLFTNELTEEMNKEGFLTAVSSFASLTSDENILFSCLKFFVELCFVFPDFIQKLNNSVIYKDLLKSTKNCNLSHKIIDELFCFALNENSIVKNNLEKCKILNGSALNLLLDIIKDTEYELYALNFILSMCRVCLSNCFMCFSCGIIGYALSRLHIEELFDVSMEIFKIIGTRFYSPLAMNQTFRAMRLTQEGKKPSYLINYIEIFLDMILHDKMSPISSFFNFTGEKTGIVDCFLDPISFPFSIVTTFRRDNPIDCDSPLISISNERGEILFVVFFKNESMFIRQNNSNYGITVNALIKVNAWYKLFLIFPNTSSVQIYINNVCIQTVNINRIDFSERMEINVGRFLAASFSGDIGPLFFIKSIHLQEIENADQQLNNLRKVHKDILIKFLPWNVDNTKMQTIEKINKNSKATAHLLGNAIPYCSTITDVFQYNGGFEHFLPLFLLLNYQDNSEESNEDSSRLFYSLLSILKHILSLSDTNQYNFEKICGFRILTGFFMQMNPEIFTQSILNNLVSIFEIITLQNLRSQMTQFLWLNFDLWYRMDYALQTDIFNLILYSVWKIDIVSEQHSFDFTSLEFLLFLIQNRKIRCNSLNTKNEKIINNKIENMIEKYPKITFPGSSTMFFSDGQIPILSIEEFYKIQKLSWKFFSDLLGSNSSPSTFLAVFVVMLSHEDINVKKNALYVIETFLKKQQNDLLISLDLVESYEVFIRMIEINNDFEIKLKAIHCIFLLRKALVTQKLNVSSQYMSNSQFNHIIEKVFMLIKNLILNENFPETLIADIYDVSLSSSDDFYMQLSPIKYVELLPLFIHSCQFCRKEKAEKYAIKINSSIVTYPTEFLAFCENDLWPFWIFLFGISSYDLKTDLVQIVHLFSIVTFALLRHSKFFEVINFFAFFRIVEVSFNVNIFPMISSLLGMLAGRAISERLPYEQVKLLSIMIFQSLFFRLKKTNERQIHEISPSLLYKLFNMSSNENINLHRPIESYEIVFGPRVADKWIDHELGLKLNQLLNYLMNNDLNEKLEIITGIPIHCYDIMSFINPLFEGIDNIERIYTIDDFPSLSSHLHMKEDVQFFNLMNTNVFKHKKIFVEEFSTAEKAIRDASEFMKKEISDDEYRRSQSFDKSNFDGFITAHEKSCQLVLLHNHKLALSFIREVTSNGSPWSTEIKIVKWKALTKVDFYGRNIFWALNRNFDNHRKASAMRDSIILSPRKDSVQEKEISFKRILDQNTAFIPVAPKHLKALFSYRVTLITLTKQISGLLHISKKSIIFDGSNISDIFGSPIDTIQKYIDIPLNTIGFIFTRKTLHQDIGIEIFINIHKSFLINFSNPNKRIEFLHQVKKLTSKSNSNDNLSKYSKDLTSSNKTDDFLKYFRKACSGSCVQTISSYDLLIKSKIVKKWQIRKISNFTYLFLINILSSRSLNDLSQYPVFPWILKDYSSETLDFNNPEIFRDLSKPIGTLNEQRLQTLIQFNNEILDESEKCLYRSHYSNPAMVIGYLIRTEPFSTLHITLQDGRYDHPHRLFYSVESAWNSVTSINSDFREIIPEFFCSQSFLVNENGFDLGKCDGKSISDVELPKWAKNEYEFISLHRIALESEYISAHLNEWIDLIFGIYQDSQEKFNVFHSLTYGDKAINSDEVVVKQYCANFGSCPPKLFSFESPRREVISFQNFSFLKPEASIAQNSNQNIDGAVLYLQNERILTTKSLDRKYSINQLSNIVSKSHKNGIYRLNGKYIIYAHHYSSSVFVFNAKENKEIGSLMHNNCVVNCFATVGNYVVTGGSSCVTFIWDLNKLNEINNNGNNNGMLNFLNNSNSSSFDGLNNLALIDSFSLHTLPISSIDCNASLDLIASIDEGHMIFLVTLSSRKFVHAFVIENIKHEKASHILKITKSGRLIVTSYVIGEDKSHLNVYDLKGKDVAHLEIGGIIEVLDSETFIDGTEYIVIGTNRKNLFIVECAKYTIIKAERDKFMVTGIAAALSSKKAAAYVSDDGKSQTLSLVDYC</sequence>
<keyword evidence="1" id="KW-0175">Coiled coil</keyword>
<dbReference type="Gene3D" id="1.10.1540.10">
    <property type="entry name" value="BEACH domain"/>
    <property type="match status" value="1"/>
</dbReference>
<dbReference type="Gene3D" id="2.130.10.10">
    <property type="entry name" value="YVTN repeat-like/Quinoprotein amine dehydrogenase"/>
    <property type="match status" value="1"/>
</dbReference>
<dbReference type="EMBL" id="MLAK01001115">
    <property type="protein sequence ID" value="OHS97434.1"/>
    <property type="molecule type" value="Genomic_DNA"/>
</dbReference>
<dbReference type="SUPFAM" id="SSF50729">
    <property type="entry name" value="PH domain-like"/>
    <property type="match status" value="1"/>
</dbReference>
<dbReference type="Pfam" id="PF02138">
    <property type="entry name" value="Beach"/>
    <property type="match status" value="1"/>
</dbReference>
<dbReference type="RefSeq" id="XP_068350571.1">
    <property type="nucleotide sequence ID" value="XM_068494865.1"/>
</dbReference>
<dbReference type="InterPro" id="IPR015943">
    <property type="entry name" value="WD40/YVTN_repeat-like_dom_sf"/>
</dbReference>
<dbReference type="SUPFAM" id="SSF50978">
    <property type="entry name" value="WD40 repeat-like"/>
    <property type="match status" value="1"/>
</dbReference>
<dbReference type="PROSITE" id="PS51783">
    <property type="entry name" value="PH_BEACH"/>
    <property type="match status" value="1"/>
</dbReference>
<organism evidence="4 5">
    <name type="scientific">Tritrichomonas foetus</name>
    <dbReference type="NCBI Taxonomy" id="1144522"/>
    <lineage>
        <taxon>Eukaryota</taxon>
        <taxon>Metamonada</taxon>
        <taxon>Parabasalia</taxon>
        <taxon>Tritrichomonadida</taxon>
        <taxon>Tritrichomonadidae</taxon>
        <taxon>Tritrichomonas</taxon>
    </lineage>
</organism>
<dbReference type="InterPro" id="IPR036322">
    <property type="entry name" value="WD40_repeat_dom_sf"/>
</dbReference>
<dbReference type="SMART" id="SM01026">
    <property type="entry name" value="Beach"/>
    <property type="match status" value="1"/>
</dbReference>
<comment type="caution">
    <text evidence="4">The sequence shown here is derived from an EMBL/GenBank/DDBJ whole genome shotgun (WGS) entry which is preliminary data.</text>
</comment>
<feature type="domain" description="BEACH-type PH" evidence="3">
    <location>
        <begin position="1903"/>
        <end position="2006"/>
    </location>
</feature>
<evidence type="ECO:0008006" key="6">
    <source>
        <dbReference type="Google" id="ProtNLM"/>
    </source>
</evidence>
<dbReference type="PANTHER" id="PTHR13743:SF112">
    <property type="entry name" value="BEACH DOMAIN-CONTAINING PROTEIN"/>
    <property type="match status" value="1"/>
</dbReference>
<dbReference type="VEuPathDB" id="TrichDB:TRFO_09432"/>
<evidence type="ECO:0000259" key="2">
    <source>
        <dbReference type="PROSITE" id="PS50197"/>
    </source>
</evidence>
<reference evidence="4" key="1">
    <citation type="submission" date="2016-10" db="EMBL/GenBank/DDBJ databases">
        <authorList>
            <person name="Benchimol M."/>
            <person name="Almeida L.G."/>
            <person name="Vasconcelos A.T."/>
            <person name="Perreira-Neves A."/>
            <person name="Rosa I.A."/>
            <person name="Tasca T."/>
            <person name="Bogo M.R."/>
            <person name="de Souza W."/>
        </authorList>
    </citation>
    <scope>NUCLEOTIDE SEQUENCE [LARGE SCALE GENOMIC DNA]</scope>
    <source>
        <strain evidence="4">K</strain>
    </source>
</reference>
<evidence type="ECO:0000313" key="5">
    <source>
        <dbReference type="Proteomes" id="UP000179807"/>
    </source>
</evidence>
<dbReference type="Proteomes" id="UP000179807">
    <property type="component" value="Unassembled WGS sequence"/>
</dbReference>
<dbReference type="SUPFAM" id="SSF81837">
    <property type="entry name" value="BEACH domain"/>
    <property type="match status" value="1"/>
</dbReference>
<accession>A0A1J4JE50</accession>
<evidence type="ECO:0000313" key="4">
    <source>
        <dbReference type="EMBL" id="OHS97434.1"/>
    </source>
</evidence>
<dbReference type="InterPro" id="IPR011993">
    <property type="entry name" value="PH-like_dom_sf"/>
</dbReference>
<dbReference type="InterPro" id="IPR013320">
    <property type="entry name" value="ConA-like_dom_sf"/>
</dbReference>
<dbReference type="InterPro" id="IPR050865">
    <property type="entry name" value="BEACH_Domain"/>
</dbReference>
<dbReference type="PANTHER" id="PTHR13743">
    <property type="entry name" value="BEIGE/BEACH-RELATED"/>
    <property type="match status" value="1"/>
</dbReference>
<dbReference type="CDD" id="cd06071">
    <property type="entry name" value="Beach"/>
    <property type="match status" value="1"/>
</dbReference>
<dbReference type="InterPro" id="IPR000409">
    <property type="entry name" value="BEACH_dom"/>
</dbReference>
<dbReference type="PROSITE" id="PS50197">
    <property type="entry name" value="BEACH"/>
    <property type="match status" value="1"/>
</dbReference>
<dbReference type="InterPro" id="IPR036372">
    <property type="entry name" value="BEACH_dom_sf"/>
</dbReference>
<evidence type="ECO:0000259" key="3">
    <source>
        <dbReference type="PROSITE" id="PS51783"/>
    </source>
</evidence>
<feature type="domain" description="BEACH" evidence="2">
    <location>
        <begin position="2050"/>
        <end position="2328"/>
    </location>
</feature>
<dbReference type="InterPro" id="IPR023362">
    <property type="entry name" value="PH-BEACH_dom"/>
</dbReference>
<dbReference type="Gene3D" id="2.30.29.30">
    <property type="entry name" value="Pleckstrin-homology domain (PH domain)/Phosphotyrosine-binding domain (PTB)"/>
    <property type="match status" value="1"/>
</dbReference>
<evidence type="ECO:0000256" key="1">
    <source>
        <dbReference type="SAM" id="Coils"/>
    </source>
</evidence>
<proteinExistence type="predicted"/>
<name>A0A1J4JE50_9EUKA</name>
<gene>
    <name evidence="4" type="ORF">TRFO_09432</name>
</gene>
<dbReference type="GeneID" id="94829569"/>
<dbReference type="SUPFAM" id="SSF49899">
    <property type="entry name" value="Concanavalin A-like lectins/glucanases"/>
    <property type="match status" value="1"/>
</dbReference>